<evidence type="ECO:0000313" key="9">
    <source>
        <dbReference type="Proteomes" id="UP000679848"/>
    </source>
</evidence>
<evidence type="ECO:0000256" key="5">
    <source>
        <dbReference type="ARBA" id="ARBA00023004"/>
    </source>
</evidence>
<dbReference type="InterPro" id="IPR017900">
    <property type="entry name" value="4Fe4S_Fe_S_CS"/>
</dbReference>
<dbReference type="Pfam" id="PF14697">
    <property type="entry name" value="Fer4_21"/>
    <property type="match status" value="1"/>
</dbReference>
<name>A0A810QBS5_9FIRM</name>
<protein>
    <submittedName>
        <fullName evidence="8">Pyruvate ferredoxin oxidoreductase subunit delta</fullName>
    </submittedName>
</protein>
<proteinExistence type="predicted"/>
<evidence type="ECO:0000256" key="3">
    <source>
        <dbReference type="ARBA" id="ARBA00022723"/>
    </source>
</evidence>
<dbReference type="AlphaFoldDB" id="A0A810QBS5"/>
<dbReference type="GO" id="GO:0051539">
    <property type="term" value="F:4 iron, 4 sulfur cluster binding"/>
    <property type="evidence" value="ECO:0007669"/>
    <property type="project" value="UniProtKB-KW"/>
</dbReference>
<dbReference type="GO" id="GO:0016625">
    <property type="term" value="F:oxidoreductase activity, acting on the aldehyde or oxo group of donors, iron-sulfur protein as acceptor"/>
    <property type="evidence" value="ECO:0007669"/>
    <property type="project" value="InterPro"/>
</dbReference>
<comment type="cofactor">
    <cofactor evidence="1">
        <name>[4Fe-4S] cluster</name>
        <dbReference type="ChEBI" id="CHEBI:49883"/>
    </cofactor>
</comment>
<dbReference type="Proteomes" id="UP000679848">
    <property type="component" value="Chromosome"/>
</dbReference>
<dbReference type="PANTHER" id="PTHR43724:SF1">
    <property type="entry name" value="PYRUVATE SYNTHASE SUBUNIT PORD"/>
    <property type="match status" value="1"/>
</dbReference>
<dbReference type="KEGG" id="pfaa:MM59RIKEN_27530"/>
<keyword evidence="4" id="KW-0677">Repeat</keyword>
<organism evidence="8 9">
    <name type="scientific">Pusillibacter faecalis</name>
    <dbReference type="NCBI Taxonomy" id="2714358"/>
    <lineage>
        <taxon>Bacteria</taxon>
        <taxon>Bacillati</taxon>
        <taxon>Bacillota</taxon>
        <taxon>Clostridia</taxon>
        <taxon>Eubacteriales</taxon>
        <taxon>Oscillospiraceae</taxon>
        <taxon>Pusillibacter</taxon>
    </lineage>
</organism>
<dbReference type="SUPFAM" id="SSF54862">
    <property type="entry name" value="4Fe-4S ferredoxins"/>
    <property type="match status" value="1"/>
</dbReference>
<dbReference type="PROSITE" id="PS00198">
    <property type="entry name" value="4FE4S_FER_1"/>
    <property type="match status" value="1"/>
</dbReference>
<feature type="domain" description="4Fe-4S ferredoxin-type" evidence="7">
    <location>
        <begin position="39"/>
        <end position="63"/>
    </location>
</feature>
<evidence type="ECO:0000256" key="2">
    <source>
        <dbReference type="ARBA" id="ARBA00022485"/>
    </source>
</evidence>
<evidence type="ECO:0000259" key="7">
    <source>
        <dbReference type="PROSITE" id="PS51379"/>
    </source>
</evidence>
<accession>A0A810QBS5</accession>
<keyword evidence="5" id="KW-0408">Iron</keyword>
<dbReference type="GO" id="GO:0046872">
    <property type="term" value="F:metal ion binding"/>
    <property type="evidence" value="ECO:0007669"/>
    <property type="project" value="UniProtKB-KW"/>
</dbReference>
<dbReference type="InterPro" id="IPR011898">
    <property type="entry name" value="PorD_KorD"/>
</dbReference>
<evidence type="ECO:0000256" key="4">
    <source>
        <dbReference type="ARBA" id="ARBA00022737"/>
    </source>
</evidence>
<keyword evidence="3" id="KW-0479">Metal-binding</keyword>
<keyword evidence="6" id="KW-0411">Iron-sulfur</keyword>
<reference evidence="8" key="1">
    <citation type="submission" date="2020-09" db="EMBL/GenBank/DDBJ databases">
        <title>New species isolated from human feces.</title>
        <authorList>
            <person name="Kitahara M."/>
            <person name="Shigeno Y."/>
            <person name="Shime M."/>
            <person name="Matsumoto Y."/>
            <person name="Nakamura S."/>
            <person name="Motooka D."/>
            <person name="Fukuoka S."/>
            <person name="Nishikawa H."/>
            <person name="Benno Y."/>
        </authorList>
    </citation>
    <scope>NUCLEOTIDE SEQUENCE</scope>
    <source>
        <strain evidence="8">MM59</strain>
    </source>
</reference>
<dbReference type="Gene3D" id="3.30.70.20">
    <property type="match status" value="1"/>
</dbReference>
<gene>
    <name evidence="8" type="primary">porD</name>
    <name evidence="8" type="ORF">MM59RIKEN_27530</name>
</gene>
<feature type="domain" description="4Fe-4S ferredoxin-type" evidence="7">
    <location>
        <begin position="68"/>
        <end position="97"/>
    </location>
</feature>
<dbReference type="NCBIfam" id="TIGR02179">
    <property type="entry name" value="PorD_KorD"/>
    <property type="match status" value="1"/>
</dbReference>
<evidence type="ECO:0000256" key="6">
    <source>
        <dbReference type="ARBA" id="ARBA00023014"/>
    </source>
</evidence>
<dbReference type="InterPro" id="IPR017896">
    <property type="entry name" value="4Fe4S_Fe-S-bd"/>
</dbReference>
<dbReference type="RefSeq" id="WP_187030571.1">
    <property type="nucleotide sequence ID" value="NZ_AP023420.1"/>
</dbReference>
<dbReference type="PROSITE" id="PS51379">
    <property type="entry name" value="4FE4S_FER_2"/>
    <property type="match status" value="2"/>
</dbReference>
<dbReference type="PANTHER" id="PTHR43724">
    <property type="entry name" value="PYRUVATE SYNTHASE SUBUNIT PORD"/>
    <property type="match status" value="1"/>
</dbReference>
<dbReference type="EMBL" id="AP023420">
    <property type="protein sequence ID" value="BCK85434.1"/>
    <property type="molecule type" value="Genomic_DNA"/>
</dbReference>
<evidence type="ECO:0000256" key="1">
    <source>
        <dbReference type="ARBA" id="ARBA00001966"/>
    </source>
</evidence>
<evidence type="ECO:0000313" key="8">
    <source>
        <dbReference type="EMBL" id="BCK85434.1"/>
    </source>
</evidence>
<keyword evidence="2" id="KW-0004">4Fe-4S</keyword>
<keyword evidence="8" id="KW-0670">Pyruvate</keyword>
<sequence length="99" mass="11112">MKPQRDIDFHAPDSMETIPFGASFPAGHLVNPNSGYRTFAPKFNHEQCIRCLFCFVYCPEGAICKDGEQLTVDMDYCKGCGICAHECPKKCIEMVKEAE</sequence>
<keyword evidence="9" id="KW-1185">Reference proteome</keyword>